<proteinExistence type="predicted"/>
<gene>
    <name evidence="1" type="ORF">CLV90_2239</name>
</gene>
<organism evidence="1 2">
    <name type="scientific">Maribacter spongiicola</name>
    <dbReference type="NCBI Taxonomy" id="1206753"/>
    <lineage>
        <taxon>Bacteria</taxon>
        <taxon>Pseudomonadati</taxon>
        <taxon>Bacteroidota</taxon>
        <taxon>Flavobacteriia</taxon>
        <taxon>Flavobacteriales</taxon>
        <taxon>Flavobacteriaceae</taxon>
        <taxon>Maribacter</taxon>
    </lineage>
</organism>
<evidence type="ECO:0000313" key="2">
    <source>
        <dbReference type="Proteomes" id="UP000294749"/>
    </source>
</evidence>
<dbReference type="AlphaFoldDB" id="A0A4R7K3D0"/>
<protein>
    <submittedName>
        <fullName evidence="1">Uncharacterized protein</fullName>
    </submittedName>
</protein>
<dbReference type="RefSeq" id="WP_133687514.1">
    <property type="nucleotide sequence ID" value="NZ_SOAY01000011.1"/>
</dbReference>
<name>A0A4R7K3D0_9FLAO</name>
<comment type="caution">
    <text evidence="1">The sequence shown here is derived from an EMBL/GenBank/DDBJ whole genome shotgun (WGS) entry which is preliminary data.</text>
</comment>
<keyword evidence="2" id="KW-1185">Reference proteome</keyword>
<reference evidence="1 2" key="1">
    <citation type="submission" date="2019-03" db="EMBL/GenBank/DDBJ databases">
        <title>Genomic Encyclopedia of Archaeal and Bacterial Type Strains, Phase II (KMG-II): from individual species to whole genera.</title>
        <authorList>
            <person name="Goeker M."/>
        </authorList>
    </citation>
    <scope>NUCLEOTIDE SEQUENCE [LARGE SCALE GENOMIC DNA]</scope>
    <source>
        <strain evidence="1 2">DSM 25233</strain>
    </source>
</reference>
<dbReference type="Proteomes" id="UP000294749">
    <property type="component" value="Unassembled WGS sequence"/>
</dbReference>
<evidence type="ECO:0000313" key="1">
    <source>
        <dbReference type="EMBL" id="TDT45155.1"/>
    </source>
</evidence>
<accession>A0A4R7K3D0</accession>
<sequence>MNEECATEEVTTNGYGTEVSRICVKYVWVGSGLYAKPELYEAYAEIDQIQRSKGLGTMMEMITDPNSMGNSVDMIHKINGLKGDMLKIFKLNACGSPGLERFEENLKLFALDKPSIRMEKASKYTTMKKSGGPTGDQNYHKLIDDLVYDQSKTWSFNRYTAGSISSVTTSTRDSEGRPMEISANYSFSGFSGNSKGSVRITFKNGLPKCIYFYDFPRNCKTPNSSILSSYAEGKYAD</sequence>
<dbReference type="OrthoDB" id="8482296at2"/>
<dbReference type="EMBL" id="SOAY01000011">
    <property type="protein sequence ID" value="TDT45155.1"/>
    <property type="molecule type" value="Genomic_DNA"/>
</dbReference>